<reference evidence="2 3" key="1">
    <citation type="submission" date="2020-04" db="EMBL/GenBank/DDBJ databases">
        <title>Whole-genome sequencing of Vibrio spp. from China reveals different genetic environments of blaCTX-M-14 among diverse lineages.</title>
        <authorList>
            <person name="Zheng Z."/>
            <person name="Ye L."/>
            <person name="Chen S."/>
        </authorList>
    </citation>
    <scope>NUCLEOTIDE SEQUENCE [LARGE SCALE GENOMIC DNA]</scope>
    <source>
        <strain evidence="2 3">Vb0574</strain>
    </source>
</reference>
<feature type="non-terminal residue" evidence="2">
    <location>
        <position position="64"/>
    </location>
</feature>
<dbReference type="Gene3D" id="2.180.10.10">
    <property type="entry name" value="RHS repeat-associated core"/>
    <property type="match status" value="1"/>
</dbReference>
<organism evidence="2 3">
    <name type="scientific">Vibrio parahaemolyticus</name>
    <dbReference type="NCBI Taxonomy" id="670"/>
    <lineage>
        <taxon>Bacteria</taxon>
        <taxon>Pseudomonadati</taxon>
        <taxon>Pseudomonadota</taxon>
        <taxon>Gammaproteobacteria</taxon>
        <taxon>Vibrionales</taxon>
        <taxon>Vibrionaceae</taxon>
        <taxon>Vibrio</taxon>
    </lineage>
</organism>
<evidence type="ECO:0000313" key="2">
    <source>
        <dbReference type="EMBL" id="NMU26775.1"/>
    </source>
</evidence>
<sequence>MVSANLSRIPKLNSYLVDGTVYHVHNDHLGTPQALTDETGATVWKASYSPFGKATVTTEQIKFN</sequence>
<dbReference type="Pfam" id="PF03527">
    <property type="entry name" value="RHS"/>
    <property type="match status" value="1"/>
</dbReference>
<dbReference type="Proteomes" id="UP000555836">
    <property type="component" value="Unassembled WGS sequence"/>
</dbReference>
<proteinExistence type="predicted"/>
<feature type="domain" description="RHS protein conserved region" evidence="1">
    <location>
        <begin position="21"/>
        <end position="55"/>
    </location>
</feature>
<comment type="caution">
    <text evidence="2">The sequence shown here is derived from an EMBL/GenBank/DDBJ whole genome shotgun (WGS) entry which is preliminary data.</text>
</comment>
<name>A0A7Y0S5M6_VIBPH</name>
<dbReference type="InterPro" id="IPR001826">
    <property type="entry name" value="RHS"/>
</dbReference>
<dbReference type="AlphaFoldDB" id="A0A7Y0S5M6"/>
<protein>
    <recommendedName>
        <fullName evidence="1">RHS protein conserved region domain-containing protein</fullName>
    </recommendedName>
</protein>
<gene>
    <name evidence="2" type="ORF">HKB21_14230</name>
</gene>
<evidence type="ECO:0000259" key="1">
    <source>
        <dbReference type="Pfam" id="PF03527"/>
    </source>
</evidence>
<evidence type="ECO:0000313" key="3">
    <source>
        <dbReference type="Proteomes" id="UP000555836"/>
    </source>
</evidence>
<dbReference type="EMBL" id="JABCLD010001447">
    <property type="protein sequence ID" value="NMU26775.1"/>
    <property type="molecule type" value="Genomic_DNA"/>
</dbReference>
<accession>A0A7Y0S5M6</accession>